<keyword evidence="1" id="KW-0812">Transmembrane</keyword>
<feature type="transmembrane region" description="Helical" evidence="1">
    <location>
        <begin position="119"/>
        <end position="139"/>
    </location>
</feature>
<dbReference type="AlphaFoldDB" id="A0A067SNU9"/>
<evidence type="ECO:0000313" key="4">
    <source>
        <dbReference type="Proteomes" id="UP000027222"/>
    </source>
</evidence>
<feature type="transmembrane region" description="Helical" evidence="1">
    <location>
        <begin position="93"/>
        <end position="112"/>
    </location>
</feature>
<dbReference type="Proteomes" id="UP000027222">
    <property type="component" value="Unassembled WGS sequence"/>
</dbReference>
<evidence type="ECO:0000256" key="1">
    <source>
        <dbReference type="SAM" id="Phobius"/>
    </source>
</evidence>
<name>A0A067SNU9_GALM3</name>
<dbReference type="InterPro" id="IPR045340">
    <property type="entry name" value="DUF6533"/>
</dbReference>
<evidence type="ECO:0000313" key="3">
    <source>
        <dbReference type="EMBL" id="KDR71717.1"/>
    </source>
</evidence>
<dbReference type="OrthoDB" id="3349377at2759"/>
<accession>A0A067SNU9</accession>
<gene>
    <name evidence="3" type="ORF">GALMADRAFT_253439</name>
</gene>
<organism evidence="3 4">
    <name type="scientific">Galerina marginata (strain CBS 339.88)</name>
    <dbReference type="NCBI Taxonomy" id="685588"/>
    <lineage>
        <taxon>Eukaryota</taxon>
        <taxon>Fungi</taxon>
        <taxon>Dikarya</taxon>
        <taxon>Basidiomycota</taxon>
        <taxon>Agaricomycotina</taxon>
        <taxon>Agaricomycetes</taxon>
        <taxon>Agaricomycetidae</taxon>
        <taxon>Agaricales</taxon>
        <taxon>Agaricineae</taxon>
        <taxon>Strophariaceae</taxon>
        <taxon>Galerina</taxon>
    </lineage>
</organism>
<feature type="domain" description="DUF6533" evidence="2">
    <location>
        <begin position="18"/>
        <end position="62"/>
    </location>
</feature>
<evidence type="ECO:0000259" key="2">
    <source>
        <dbReference type="Pfam" id="PF20151"/>
    </source>
</evidence>
<feature type="transmembrane region" description="Helical" evidence="1">
    <location>
        <begin position="214"/>
        <end position="233"/>
    </location>
</feature>
<reference evidence="4" key="1">
    <citation type="journal article" date="2014" name="Proc. Natl. Acad. Sci. U.S.A.">
        <title>Extensive sampling of basidiomycete genomes demonstrates inadequacy of the white-rot/brown-rot paradigm for wood decay fungi.</title>
        <authorList>
            <person name="Riley R."/>
            <person name="Salamov A.A."/>
            <person name="Brown D.W."/>
            <person name="Nagy L.G."/>
            <person name="Floudas D."/>
            <person name="Held B.W."/>
            <person name="Levasseur A."/>
            <person name="Lombard V."/>
            <person name="Morin E."/>
            <person name="Otillar R."/>
            <person name="Lindquist E.A."/>
            <person name="Sun H."/>
            <person name="LaButti K.M."/>
            <person name="Schmutz J."/>
            <person name="Jabbour D."/>
            <person name="Luo H."/>
            <person name="Baker S.E."/>
            <person name="Pisabarro A.G."/>
            <person name="Walton J.D."/>
            <person name="Blanchette R.A."/>
            <person name="Henrissat B."/>
            <person name="Martin F."/>
            <person name="Cullen D."/>
            <person name="Hibbett D.S."/>
            <person name="Grigoriev I.V."/>
        </authorList>
    </citation>
    <scope>NUCLEOTIDE SEQUENCE [LARGE SCALE GENOMIC DNA]</scope>
    <source>
        <strain evidence="4">CBS 339.88</strain>
    </source>
</reference>
<keyword evidence="4" id="KW-1185">Reference proteome</keyword>
<protein>
    <recommendedName>
        <fullName evidence="2">DUF6533 domain-containing protein</fullName>
    </recommendedName>
</protein>
<feature type="transmembrane region" description="Helical" evidence="1">
    <location>
        <begin position="52"/>
        <end position="73"/>
    </location>
</feature>
<keyword evidence="1" id="KW-0472">Membrane</keyword>
<keyword evidence="1" id="KW-1133">Transmembrane helix</keyword>
<dbReference type="Pfam" id="PF20151">
    <property type="entry name" value="DUF6533"/>
    <property type="match status" value="1"/>
</dbReference>
<feature type="transmembrane region" description="Helical" evidence="1">
    <location>
        <begin position="168"/>
        <end position="190"/>
    </location>
</feature>
<proteinExistence type="predicted"/>
<dbReference type="HOGENOM" id="CLU_035509_15_2_1"/>
<sequence>MTTEGFLVVLAGIKTTRYVRLSSNIVIFYDQLITFDREVNSIWKSRWTFAKCLFLVNRYYGLASAIFNTYAFFHPNLTNSLCSGYYNWEGWTNLIGCILADIILQMRIYALYSKNKPITGLIGGSFILCVAASIGVMTYSTRGLVATAVDILDGTKFCLTPLVPPHYYLVWLPMLAFESLLCVLAVTRAYRSYSSSGARFTGQGLFDILIRDSLLYFLAIGATYLTCFLVWRLEQNILVEAPNGFSLAISCTLGNRMILNLRDANKQEEESGVHIRLKAVSHAR</sequence>
<dbReference type="EMBL" id="KL142391">
    <property type="protein sequence ID" value="KDR71717.1"/>
    <property type="molecule type" value="Genomic_DNA"/>
</dbReference>